<accession>A0A098R2S3</accession>
<comment type="subcellular location">
    <subcellularLocation>
        <location evidence="1">Cell membrane</location>
        <topology evidence="1">Multi-pass membrane protein</topology>
    </subcellularLocation>
</comment>
<evidence type="ECO:0000256" key="2">
    <source>
        <dbReference type="ARBA" id="ARBA00022475"/>
    </source>
</evidence>
<keyword evidence="3 6" id="KW-0812">Transmembrane</keyword>
<name>A0A098R2S3_9SPIO</name>
<gene>
    <name evidence="7" type="ORF">DC28_01990</name>
</gene>
<dbReference type="PANTHER" id="PTHR33529:SF6">
    <property type="entry name" value="YJGP_YJGQ FAMILY PERMEASE"/>
    <property type="match status" value="1"/>
</dbReference>
<evidence type="ECO:0000256" key="1">
    <source>
        <dbReference type="ARBA" id="ARBA00004651"/>
    </source>
</evidence>
<keyword evidence="2" id="KW-1003">Cell membrane</keyword>
<reference evidence="7 8" key="1">
    <citation type="submission" date="2014-05" db="EMBL/GenBank/DDBJ databases">
        <title>De novo Genome Sequence of Spirocheata sp.</title>
        <authorList>
            <person name="Shivani Y."/>
            <person name="Subhash Y."/>
            <person name="Tushar L."/>
            <person name="Sasikala C."/>
            <person name="Ramana C.V."/>
        </authorList>
    </citation>
    <scope>NUCLEOTIDE SEQUENCE [LARGE SCALE GENOMIC DNA]</scope>
    <source>
        <strain evidence="7 8">JC230</strain>
    </source>
</reference>
<dbReference type="InterPro" id="IPR005495">
    <property type="entry name" value="LptG/LptF_permease"/>
</dbReference>
<dbReference type="STRING" id="1480694.DC28_01990"/>
<feature type="transmembrane region" description="Helical" evidence="6">
    <location>
        <begin position="64"/>
        <end position="85"/>
    </location>
</feature>
<feature type="transmembrane region" description="Helical" evidence="6">
    <location>
        <begin position="9"/>
        <end position="28"/>
    </location>
</feature>
<comment type="caution">
    <text evidence="7">The sequence shown here is derived from an EMBL/GenBank/DDBJ whole genome shotgun (WGS) entry which is preliminary data.</text>
</comment>
<dbReference type="Proteomes" id="UP000029692">
    <property type="component" value="Unassembled WGS sequence"/>
</dbReference>
<feature type="transmembrane region" description="Helical" evidence="6">
    <location>
        <begin position="306"/>
        <end position="324"/>
    </location>
</feature>
<evidence type="ECO:0008006" key="9">
    <source>
        <dbReference type="Google" id="ProtNLM"/>
    </source>
</evidence>
<feature type="transmembrane region" description="Helical" evidence="6">
    <location>
        <begin position="336"/>
        <end position="359"/>
    </location>
</feature>
<dbReference type="RefSeq" id="WP_037544475.1">
    <property type="nucleotide sequence ID" value="NZ_JNUP01000001.1"/>
</dbReference>
<proteinExistence type="predicted"/>
<dbReference type="GO" id="GO:0015920">
    <property type="term" value="P:lipopolysaccharide transport"/>
    <property type="evidence" value="ECO:0007669"/>
    <property type="project" value="TreeGrafter"/>
</dbReference>
<evidence type="ECO:0000256" key="4">
    <source>
        <dbReference type="ARBA" id="ARBA00022989"/>
    </source>
</evidence>
<keyword evidence="8" id="KW-1185">Reference proteome</keyword>
<dbReference type="EMBL" id="JNUP01000001">
    <property type="protein sequence ID" value="KGE73968.1"/>
    <property type="molecule type" value="Genomic_DNA"/>
</dbReference>
<keyword evidence="5 6" id="KW-0472">Membrane</keyword>
<dbReference type="AlphaFoldDB" id="A0A098R2S3"/>
<organism evidence="7 8">
    <name type="scientific">Spirochaeta lutea</name>
    <dbReference type="NCBI Taxonomy" id="1480694"/>
    <lineage>
        <taxon>Bacteria</taxon>
        <taxon>Pseudomonadati</taxon>
        <taxon>Spirochaetota</taxon>
        <taxon>Spirochaetia</taxon>
        <taxon>Spirochaetales</taxon>
        <taxon>Spirochaetaceae</taxon>
        <taxon>Spirochaeta</taxon>
    </lineage>
</organism>
<evidence type="ECO:0000313" key="8">
    <source>
        <dbReference type="Proteomes" id="UP000029692"/>
    </source>
</evidence>
<feature type="transmembrane region" description="Helical" evidence="6">
    <location>
        <begin position="282"/>
        <end position="299"/>
    </location>
</feature>
<evidence type="ECO:0000256" key="3">
    <source>
        <dbReference type="ARBA" id="ARBA00022692"/>
    </source>
</evidence>
<dbReference type="OrthoDB" id="369108at2"/>
<evidence type="ECO:0000256" key="5">
    <source>
        <dbReference type="ARBA" id="ARBA00023136"/>
    </source>
</evidence>
<protein>
    <recommendedName>
        <fullName evidence="9">Permease</fullName>
    </recommendedName>
</protein>
<evidence type="ECO:0000313" key="7">
    <source>
        <dbReference type="EMBL" id="KGE73968.1"/>
    </source>
</evidence>
<dbReference type="PANTHER" id="PTHR33529">
    <property type="entry name" value="SLR0882 PROTEIN-RELATED"/>
    <property type="match status" value="1"/>
</dbReference>
<sequence length="363" mass="40772">MLRTLSRFILFHFLQIFLVSLLFFVLIIELGDLFSNLNRYLTLEVPFSRIMEVQLLFLPKSLQLSLPIALLFSVSFSLGIIYSNNELIAVFAAGIPHIRFVLPLIILGGLLSVGSFYFEEGVVIQTLEQKNELSAVLLRRSASLNSANVTRLSDAGRVVYQAAYYNHSEKSLSEVSVLVRDDRGNPVQRIISSLARWDDSQGAWVFENAWIYNVNIHGELEGDSIFHTQYSSELLTKPPEDFQRLRDSIEDMTISEAREWISVLESSGLPPRKELTQYYERYAFALTPLIVMVISSAIGGNFKKNILLLSLLVSLGVSVVYYVIQMVGGLLAETGLIPPWVGAWIGVFLFLLIGITLLARAKT</sequence>
<keyword evidence="4 6" id="KW-1133">Transmembrane helix</keyword>
<evidence type="ECO:0000256" key="6">
    <source>
        <dbReference type="SAM" id="Phobius"/>
    </source>
</evidence>
<feature type="transmembrane region" description="Helical" evidence="6">
    <location>
        <begin position="97"/>
        <end position="118"/>
    </location>
</feature>
<dbReference type="Pfam" id="PF03739">
    <property type="entry name" value="LptF_LptG"/>
    <property type="match status" value="1"/>
</dbReference>
<dbReference type="GO" id="GO:0043190">
    <property type="term" value="C:ATP-binding cassette (ABC) transporter complex"/>
    <property type="evidence" value="ECO:0007669"/>
    <property type="project" value="TreeGrafter"/>
</dbReference>
<dbReference type="eggNOG" id="COG0795">
    <property type="taxonomic scope" value="Bacteria"/>
</dbReference>